<dbReference type="AlphaFoldDB" id="A0A1H8RLM6"/>
<name>A0A1H8RLM6_9PROT</name>
<dbReference type="Proteomes" id="UP000198814">
    <property type="component" value="Unassembled WGS sequence"/>
</dbReference>
<dbReference type="STRING" id="42354.SAMN05216333_1152"/>
<keyword evidence="2" id="KW-1185">Reference proteome</keyword>
<proteinExistence type="predicted"/>
<reference evidence="2" key="1">
    <citation type="submission" date="2016-10" db="EMBL/GenBank/DDBJ databases">
        <authorList>
            <person name="Varghese N."/>
            <person name="Submissions S."/>
        </authorList>
    </citation>
    <scope>NUCLEOTIDE SEQUENCE [LARGE SCALE GENOMIC DNA]</scope>
    <source>
        <strain evidence="2">Nm76</strain>
    </source>
</reference>
<dbReference type="OrthoDB" id="8549569at2"/>
<evidence type="ECO:0000313" key="1">
    <source>
        <dbReference type="EMBL" id="SEO67295.1"/>
    </source>
</evidence>
<accession>A0A1H8RLM6</accession>
<organism evidence="1 2">
    <name type="scientific">Nitrosomonas oligotropha</name>
    <dbReference type="NCBI Taxonomy" id="42354"/>
    <lineage>
        <taxon>Bacteria</taxon>
        <taxon>Pseudomonadati</taxon>
        <taxon>Pseudomonadota</taxon>
        <taxon>Betaproteobacteria</taxon>
        <taxon>Nitrosomonadales</taxon>
        <taxon>Nitrosomonadaceae</taxon>
        <taxon>Nitrosomonas</taxon>
    </lineage>
</organism>
<sequence>MTDFSKLQNLYWFIRYHRKKNIKRRYYRYVAAEKKRLLEAGVDPEELRLLCRTLAKQHCEHAERSLKTYRLKVTQDRISSCNCDGGNCL</sequence>
<gene>
    <name evidence="1" type="ORF">SAMN05216333_1152</name>
</gene>
<evidence type="ECO:0000313" key="2">
    <source>
        <dbReference type="Proteomes" id="UP000198814"/>
    </source>
</evidence>
<dbReference type="RefSeq" id="WP_090319830.1">
    <property type="nucleotide sequence ID" value="NZ_FNOE01000016.1"/>
</dbReference>
<protein>
    <submittedName>
        <fullName evidence="1">Uncharacterized protein</fullName>
    </submittedName>
</protein>
<dbReference type="EMBL" id="FODO01000015">
    <property type="protein sequence ID" value="SEO67295.1"/>
    <property type="molecule type" value="Genomic_DNA"/>
</dbReference>